<organism evidence="1 2">
    <name type="scientific">Phytophthora infestans</name>
    <name type="common">Potato late blight agent</name>
    <name type="synonym">Botrytis infestans</name>
    <dbReference type="NCBI Taxonomy" id="4787"/>
    <lineage>
        <taxon>Eukaryota</taxon>
        <taxon>Sar</taxon>
        <taxon>Stramenopiles</taxon>
        <taxon>Oomycota</taxon>
        <taxon>Peronosporomycetes</taxon>
        <taxon>Peronosporales</taxon>
        <taxon>Peronosporaceae</taxon>
        <taxon>Phytophthora</taxon>
    </lineage>
</organism>
<comment type="caution">
    <text evidence="1">The sequence shown here is derived from an EMBL/GenBank/DDBJ whole genome shotgun (WGS) entry which is preliminary data.</text>
</comment>
<dbReference type="Proteomes" id="UP000704712">
    <property type="component" value="Unassembled WGS sequence"/>
</dbReference>
<dbReference type="EMBL" id="JAACNO010002804">
    <property type="protein sequence ID" value="KAF4130780.1"/>
    <property type="molecule type" value="Genomic_DNA"/>
</dbReference>
<accession>A0A8S9TQM3</accession>
<reference evidence="1" key="1">
    <citation type="submission" date="2020-03" db="EMBL/GenBank/DDBJ databases">
        <title>Hybrid Assembly of Korean Phytophthora infestans isolates.</title>
        <authorList>
            <person name="Prokchorchik M."/>
            <person name="Lee Y."/>
            <person name="Seo J."/>
            <person name="Cho J.-H."/>
            <person name="Park Y.-E."/>
            <person name="Jang D.-C."/>
            <person name="Im J.-S."/>
            <person name="Choi J.-G."/>
            <person name="Park H.-J."/>
            <person name="Lee G.-B."/>
            <person name="Lee Y.-G."/>
            <person name="Hong S.-Y."/>
            <person name="Cho K."/>
            <person name="Sohn K.H."/>
        </authorList>
    </citation>
    <scope>NUCLEOTIDE SEQUENCE</scope>
    <source>
        <strain evidence="1">KR_2_A2</strain>
    </source>
</reference>
<gene>
    <name evidence="1" type="ORF">GN958_ATG20044</name>
</gene>
<evidence type="ECO:0000313" key="1">
    <source>
        <dbReference type="EMBL" id="KAF4130780.1"/>
    </source>
</evidence>
<dbReference type="AlphaFoldDB" id="A0A8S9TQM3"/>
<evidence type="ECO:0000313" key="2">
    <source>
        <dbReference type="Proteomes" id="UP000704712"/>
    </source>
</evidence>
<sequence length="205" mass="21990">MLSLSSSVPMPPLPSRRRGWGQWCNIKTIVAGVIGTNASYSKSSLLSTSYQLHVVGAAAGSLPAACKFCWSYNAAHIDGGDVAAPSPTRYLTGIAVVAAGTTSVGESLLRSVWALEEDDRAHTQQTSRTYATNFAHIRNKLRTSLSSCRVWLIRVSVRPAPSSTAYCVVWPRKCVASLALHIADRVDNPQQLAAVRHSCDAPLTP</sequence>
<name>A0A8S9TQM3_PHYIN</name>
<proteinExistence type="predicted"/>
<protein>
    <submittedName>
        <fullName evidence="1">Uncharacterized protein</fullName>
    </submittedName>
</protein>